<sequence length="217" mass="24382">MRYSWCDLLHHAVNCHISPLSSLSPSSCHWAGCNTTPLRMKPSLIRHLKIHHCSPGPKPIPPSVAVTLAKLKHCPPLENEVESPLTKVVRVTAALVLRNLCRMAPSTHWYTTPLTCFVSSPFSTFYPNTHMFYKLYMICIIPLLLHYPHSLSPNSQIRRHEHRLSEVALSDREAAHAITECLTYLNLPPPSPPSLAANPHNNTVTHHQLTENSYSSP</sequence>
<evidence type="ECO:0000256" key="1">
    <source>
        <dbReference type="ARBA" id="ARBA00023015"/>
    </source>
</evidence>
<evidence type="ECO:0000256" key="3">
    <source>
        <dbReference type="ARBA" id="ARBA00023242"/>
    </source>
</evidence>
<keyword evidence="2" id="KW-0804">Transcription</keyword>
<name>A0AA35TZD7_GEOBA</name>
<dbReference type="Proteomes" id="UP001174909">
    <property type="component" value="Unassembled WGS sequence"/>
</dbReference>
<dbReference type="InterPro" id="IPR052406">
    <property type="entry name" value="Chromatin_Remodeling_Comp"/>
</dbReference>
<evidence type="ECO:0000313" key="5">
    <source>
        <dbReference type="Proteomes" id="UP001174909"/>
    </source>
</evidence>
<dbReference type="EMBL" id="CASHTH010004310">
    <property type="protein sequence ID" value="CAI8055821.1"/>
    <property type="molecule type" value="Genomic_DNA"/>
</dbReference>
<protein>
    <submittedName>
        <fullName evidence="4">Uncharacterized protein</fullName>
    </submittedName>
</protein>
<evidence type="ECO:0000256" key="2">
    <source>
        <dbReference type="ARBA" id="ARBA00023163"/>
    </source>
</evidence>
<reference evidence="4" key="1">
    <citation type="submission" date="2023-03" db="EMBL/GenBank/DDBJ databases">
        <authorList>
            <person name="Steffen K."/>
            <person name="Cardenas P."/>
        </authorList>
    </citation>
    <scope>NUCLEOTIDE SEQUENCE</scope>
</reference>
<dbReference type="PANTHER" id="PTHR22970:SF14">
    <property type="entry name" value="AT-RICH INTERACTIVE DOMAIN-CONTAINING PROTEIN 2"/>
    <property type="match status" value="1"/>
</dbReference>
<proteinExistence type="predicted"/>
<keyword evidence="1" id="KW-0805">Transcription regulation</keyword>
<organism evidence="4 5">
    <name type="scientific">Geodia barretti</name>
    <name type="common">Barrett's horny sponge</name>
    <dbReference type="NCBI Taxonomy" id="519541"/>
    <lineage>
        <taxon>Eukaryota</taxon>
        <taxon>Metazoa</taxon>
        <taxon>Porifera</taxon>
        <taxon>Demospongiae</taxon>
        <taxon>Heteroscleromorpha</taxon>
        <taxon>Tetractinellida</taxon>
        <taxon>Astrophorina</taxon>
        <taxon>Geodiidae</taxon>
        <taxon>Geodia</taxon>
    </lineage>
</organism>
<keyword evidence="5" id="KW-1185">Reference proteome</keyword>
<comment type="caution">
    <text evidence="4">The sequence shown here is derived from an EMBL/GenBank/DDBJ whole genome shotgun (WGS) entry which is preliminary data.</text>
</comment>
<evidence type="ECO:0000313" key="4">
    <source>
        <dbReference type="EMBL" id="CAI8055821.1"/>
    </source>
</evidence>
<accession>A0AA35TZD7</accession>
<keyword evidence="3" id="KW-0539">Nucleus</keyword>
<gene>
    <name evidence="4" type="ORF">GBAR_LOCUS30445</name>
</gene>
<dbReference type="AlphaFoldDB" id="A0AA35TZD7"/>
<dbReference type="PANTHER" id="PTHR22970">
    <property type="entry name" value="AT-RICH INTERACTIVE DOMAIN-CONTAINING PROTEIN 2"/>
    <property type="match status" value="1"/>
</dbReference>